<evidence type="ECO:0000313" key="3">
    <source>
        <dbReference type="EMBL" id="OWF34573.1"/>
    </source>
</evidence>
<feature type="domain" description="Galaxin-like repeats" evidence="2">
    <location>
        <begin position="53"/>
        <end position="174"/>
    </location>
</feature>
<gene>
    <name evidence="3" type="ORF">KP79_PYT24822</name>
</gene>
<keyword evidence="1" id="KW-0732">Signal</keyword>
<feature type="chain" id="PRO_5012080848" evidence="1">
    <location>
        <begin position="24"/>
        <end position="265"/>
    </location>
</feature>
<protein>
    <submittedName>
        <fullName evidence="3">Galaxin</fullName>
    </submittedName>
</protein>
<comment type="caution">
    <text evidence="3">The sequence shown here is derived from an EMBL/GenBank/DDBJ whole genome shotgun (WGS) entry which is preliminary data.</text>
</comment>
<proteinExistence type="predicted"/>
<evidence type="ECO:0000313" key="4">
    <source>
        <dbReference type="Proteomes" id="UP000242188"/>
    </source>
</evidence>
<sequence length="265" mass="29652">MPSMHSALGVLFLYLALVNMVSATTGHSGDGTCDIMTDRVEQENDTYVGERASCCGEVLFQFDTQMCCNETVYDGVTDQECCGKDRFNVKYEVCPSNKSMVHGDLKLCANDYYHSGFRKCCGRNTYPVDDHVQCCGVHVHDTRTSTCIDGKIVDLLMECCGSSTMNSRHQLCCDSGSGEYFPVDKSEPDDDRCCRTDGRTYSSVTHHCGPEGVERRHLLISLCGRQAYDPVRDICCDGFVYRGGKTRRLKCQDIIRFNVYLTSLE</sequence>
<dbReference type="PANTHER" id="PTHR34490">
    <property type="entry name" value="PROTEIN CBG12054-RELATED"/>
    <property type="match status" value="1"/>
</dbReference>
<feature type="signal peptide" evidence="1">
    <location>
        <begin position="1"/>
        <end position="23"/>
    </location>
</feature>
<keyword evidence="4" id="KW-1185">Reference proteome</keyword>
<reference evidence="3 4" key="1">
    <citation type="journal article" date="2017" name="Nat. Ecol. Evol.">
        <title>Scallop genome provides insights into evolution of bilaterian karyotype and development.</title>
        <authorList>
            <person name="Wang S."/>
            <person name="Zhang J."/>
            <person name="Jiao W."/>
            <person name="Li J."/>
            <person name="Xun X."/>
            <person name="Sun Y."/>
            <person name="Guo X."/>
            <person name="Huan P."/>
            <person name="Dong B."/>
            <person name="Zhang L."/>
            <person name="Hu X."/>
            <person name="Sun X."/>
            <person name="Wang J."/>
            <person name="Zhao C."/>
            <person name="Wang Y."/>
            <person name="Wang D."/>
            <person name="Huang X."/>
            <person name="Wang R."/>
            <person name="Lv J."/>
            <person name="Li Y."/>
            <person name="Zhang Z."/>
            <person name="Liu B."/>
            <person name="Lu W."/>
            <person name="Hui Y."/>
            <person name="Liang J."/>
            <person name="Zhou Z."/>
            <person name="Hou R."/>
            <person name="Li X."/>
            <person name="Liu Y."/>
            <person name="Li H."/>
            <person name="Ning X."/>
            <person name="Lin Y."/>
            <person name="Zhao L."/>
            <person name="Xing Q."/>
            <person name="Dou J."/>
            <person name="Li Y."/>
            <person name="Mao J."/>
            <person name="Guo H."/>
            <person name="Dou H."/>
            <person name="Li T."/>
            <person name="Mu C."/>
            <person name="Jiang W."/>
            <person name="Fu Q."/>
            <person name="Fu X."/>
            <person name="Miao Y."/>
            <person name="Liu J."/>
            <person name="Yu Q."/>
            <person name="Li R."/>
            <person name="Liao H."/>
            <person name="Li X."/>
            <person name="Kong Y."/>
            <person name="Jiang Z."/>
            <person name="Chourrout D."/>
            <person name="Li R."/>
            <person name="Bao Z."/>
        </authorList>
    </citation>
    <scope>NUCLEOTIDE SEQUENCE [LARGE SCALE GENOMIC DNA]</scope>
    <source>
        <strain evidence="3 4">PY_sf001</strain>
    </source>
</reference>
<dbReference type="OrthoDB" id="6134963at2759"/>
<dbReference type="EMBL" id="NEDP02081528">
    <property type="protein sequence ID" value="OWF34573.1"/>
    <property type="molecule type" value="Genomic_DNA"/>
</dbReference>
<dbReference type="AlphaFoldDB" id="A0A210PDM4"/>
<evidence type="ECO:0000259" key="2">
    <source>
        <dbReference type="Pfam" id="PF24748"/>
    </source>
</evidence>
<name>A0A210PDM4_MIZYE</name>
<dbReference type="InterPro" id="IPR055284">
    <property type="entry name" value="Galaxin-like"/>
</dbReference>
<dbReference type="PANTHER" id="PTHR34490:SF3">
    <property type="entry name" value="GALAXIN-LIKE ISOFORM X2"/>
    <property type="match status" value="1"/>
</dbReference>
<dbReference type="InterPro" id="IPR056601">
    <property type="entry name" value="Galaxin_dom"/>
</dbReference>
<accession>A0A210PDM4</accession>
<organism evidence="3 4">
    <name type="scientific">Mizuhopecten yessoensis</name>
    <name type="common">Japanese scallop</name>
    <name type="synonym">Patinopecten yessoensis</name>
    <dbReference type="NCBI Taxonomy" id="6573"/>
    <lineage>
        <taxon>Eukaryota</taxon>
        <taxon>Metazoa</taxon>
        <taxon>Spiralia</taxon>
        <taxon>Lophotrochozoa</taxon>
        <taxon>Mollusca</taxon>
        <taxon>Bivalvia</taxon>
        <taxon>Autobranchia</taxon>
        <taxon>Pteriomorphia</taxon>
        <taxon>Pectinida</taxon>
        <taxon>Pectinoidea</taxon>
        <taxon>Pectinidae</taxon>
        <taxon>Mizuhopecten</taxon>
    </lineage>
</organism>
<dbReference type="STRING" id="6573.A0A210PDM4"/>
<dbReference type="Proteomes" id="UP000242188">
    <property type="component" value="Unassembled WGS sequence"/>
</dbReference>
<dbReference type="Pfam" id="PF24748">
    <property type="entry name" value="Galaxin_repeat"/>
    <property type="match status" value="1"/>
</dbReference>
<evidence type="ECO:0000256" key="1">
    <source>
        <dbReference type="SAM" id="SignalP"/>
    </source>
</evidence>